<proteinExistence type="predicted"/>
<gene>
    <name evidence="1" type="ORF">DSM107010_68070</name>
</gene>
<comment type="caution">
    <text evidence="1">The sequence shown here is derived from an EMBL/GenBank/DDBJ whole genome shotgun (WGS) entry which is preliminary data.</text>
</comment>
<dbReference type="AlphaFoldDB" id="A0AB37U8P7"/>
<accession>A0AB37U8P7</accession>
<reference evidence="1 2" key="1">
    <citation type="journal article" date="2019" name="Genome Biol. Evol.">
        <title>Day and night: Metabolic profiles and evolutionary relationships of six axenic non-marine cyanobacteria.</title>
        <authorList>
            <person name="Will S.E."/>
            <person name="Henke P."/>
            <person name="Boedeker C."/>
            <person name="Huang S."/>
            <person name="Brinkmann H."/>
            <person name="Rohde M."/>
            <person name="Jarek M."/>
            <person name="Friedl T."/>
            <person name="Seufert S."/>
            <person name="Schumacher M."/>
            <person name="Overmann J."/>
            <person name="Neumann-Schaal M."/>
            <person name="Petersen J."/>
        </authorList>
    </citation>
    <scope>NUCLEOTIDE SEQUENCE [LARGE SCALE GENOMIC DNA]</scope>
    <source>
        <strain evidence="1 2">SAG 39.79</strain>
    </source>
</reference>
<evidence type="ECO:0000313" key="2">
    <source>
        <dbReference type="Proteomes" id="UP000282574"/>
    </source>
</evidence>
<name>A0AB37U8P7_9CYAN</name>
<sequence length="270" mass="31979">MDIPITSEAAIYRLQNYLQRLPSSRFQALEILEAKRNVYQLLHLYQVFFPKQFVASRASTLPVGQGHSQRERELLDLLYEHCFPLPEWAMEWAYEQRLEYIPIEDKGINWQCEDSIEGLVDEWKILIPLSSEGYYWLTSIDRDLAEWYELEFGISIQTIQVPEQVPQDLLRKRCLQAGTPFKFLPLVLRVLDKNTGNVWLDEQCSYCYGSDYSSKYPWTEASIRFLTNQWHRALKAIECCNEFTNWLGQDLQAHFNLVLELWNQAYFITN</sequence>
<dbReference type="EMBL" id="RSCK01000147">
    <property type="protein sequence ID" value="RUT00470.1"/>
    <property type="molecule type" value="Genomic_DNA"/>
</dbReference>
<keyword evidence="2" id="KW-1185">Reference proteome</keyword>
<protein>
    <recommendedName>
        <fullName evidence="3">DUF4253 domain-containing protein</fullName>
    </recommendedName>
</protein>
<evidence type="ECO:0008006" key="3">
    <source>
        <dbReference type="Google" id="ProtNLM"/>
    </source>
</evidence>
<evidence type="ECO:0000313" key="1">
    <source>
        <dbReference type="EMBL" id="RUT00470.1"/>
    </source>
</evidence>
<dbReference type="RefSeq" id="WP_106169372.1">
    <property type="nucleotide sequence ID" value="NZ_JAVKZF010000004.1"/>
</dbReference>
<organism evidence="1 2">
    <name type="scientific">Chroococcidiopsis cubana SAG 39.79</name>
    <dbReference type="NCBI Taxonomy" id="388085"/>
    <lineage>
        <taxon>Bacteria</taxon>
        <taxon>Bacillati</taxon>
        <taxon>Cyanobacteriota</taxon>
        <taxon>Cyanophyceae</taxon>
        <taxon>Chroococcidiopsidales</taxon>
        <taxon>Chroococcidiopsidaceae</taxon>
        <taxon>Chroococcidiopsis</taxon>
    </lineage>
</organism>
<dbReference type="Proteomes" id="UP000282574">
    <property type="component" value="Unassembled WGS sequence"/>
</dbReference>